<dbReference type="Pfam" id="PF13349">
    <property type="entry name" value="DUF4097"/>
    <property type="match status" value="1"/>
</dbReference>
<dbReference type="InterPro" id="IPR006311">
    <property type="entry name" value="TAT_signal"/>
</dbReference>
<accession>A0A7D5P2W8</accession>
<protein>
    <submittedName>
        <fullName evidence="3">DUF4097 family beta strand repeat protein</fullName>
    </submittedName>
</protein>
<dbReference type="GeneID" id="56076591"/>
<reference evidence="3 4" key="1">
    <citation type="submission" date="2020-07" db="EMBL/GenBank/DDBJ databases">
        <title>Halosimplex pelagicum sp. nov. and Halosimplex rubrum sp. nov., isolated from salted brown alga Laminaria, and emended description of the genus Halosimplex.</title>
        <authorList>
            <person name="Cui H."/>
        </authorList>
    </citation>
    <scope>NUCLEOTIDE SEQUENCE [LARGE SCALE GENOMIC DNA]</scope>
    <source>
        <strain evidence="3 4">R27</strain>
    </source>
</reference>
<dbReference type="OrthoDB" id="240395at2157"/>
<feature type="domain" description="DUF4097" evidence="2">
    <location>
        <begin position="59"/>
        <end position="281"/>
    </location>
</feature>
<dbReference type="EMBL" id="CP058910">
    <property type="protein sequence ID" value="QLH76145.1"/>
    <property type="molecule type" value="Genomic_DNA"/>
</dbReference>
<evidence type="ECO:0000256" key="1">
    <source>
        <dbReference type="SAM" id="MobiDB-lite"/>
    </source>
</evidence>
<dbReference type="KEGG" id="hrr:HZS55_01970"/>
<keyword evidence="4" id="KW-1185">Reference proteome</keyword>
<evidence type="ECO:0000313" key="3">
    <source>
        <dbReference type="EMBL" id="QLH76145.1"/>
    </source>
</evidence>
<dbReference type="AlphaFoldDB" id="A0A7D5P2W8"/>
<dbReference type="InterPro" id="IPR025164">
    <property type="entry name" value="Toastrack_DUF4097"/>
</dbReference>
<dbReference type="Proteomes" id="UP000509667">
    <property type="component" value="Chromosome"/>
</dbReference>
<gene>
    <name evidence="3" type="ORF">HZS55_01970</name>
</gene>
<evidence type="ECO:0000313" key="4">
    <source>
        <dbReference type="Proteomes" id="UP000509667"/>
    </source>
</evidence>
<dbReference type="RefSeq" id="WP_179910088.1">
    <property type="nucleotide sequence ID" value="NZ_CP058910.1"/>
</dbReference>
<feature type="region of interest" description="Disordered" evidence="1">
    <location>
        <begin position="1"/>
        <end position="20"/>
    </location>
</feature>
<name>A0A7D5P2W8_9EURY</name>
<sequence length="284" mass="28503">MSPSAPSSERPVDPSSHPSRRRVLRAGAGLAGVVGLAGCVLSTEPYTESVERSFDPGDAEELAVRTDSGDVTLSAEDGDAVTGTVRKVSRAGEDALDEVTVEGSVDDGRLTVAPQRPDSNTNVTVDLDLAVPEGLAVVEASSGNGDIEADGVAGDGTYSSTNGDVDVTGVDGFVTVASTNGDLAATDVGGLDGAETTNGDVTVDVAAMRGDATCRSRNGDVTAAVADDLSATVTLATDNGDATVEGVQLTVESSGEYRVEGTMGAGDHALELRSTNGDVTLLGL</sequence>
<evidence type="ECO:0000259" key="2">
    <source>
        <dbReference type="Pfam" id="PF13349"/>
    </source>
</evidence>
<dbReference type="PROSITE" id="PS51318">
    <property type="entry name" value="TAT"/>
    <property type="match status" value="1"/>
</dbReference>
<organism evidence="3 4">
    <name type="scientific">Halosimplex rubrum</name>
    <dbReference type="NCBI Taxonomy" id="869889"/>
    <lineage>
        <taxon>Archaea</taxon>
        <taxon>Methanobacteriati</taxon>
        <taxon>Methanobacteriota</taxon>
        <taxon>Stenosarchaea group</taxon>
        <taxon>Halobacteria</taxon>
        <taxon>Halobacteriales</taxon>
        <taxon>Haloarculaceae</taxon>
        <taxon>Halosimplex</taxon>
    </lineage>
</organism>
<proteinExistence type="predicted"/>